<evidence type="ECO:0000313" key="10">
    <source>
        <dbReference type="Proteomes" id="UP000095282"/>
    </source>
</evidence>
<dbReference type="GO" id="GO:0006606">
    <property type="term" value="P:protein import into nucleus"/>
    <property type="evidence" value="ECO:0007669"/>
    <property type="project" value="TreeGrafter"/>
</dbReference>
<dbReference type="GO" id="GO:0000973">
    <property type="term" value="P:post-transcriptional tethering of RNA polymerase II gene DNA at nuclear periphery"/>
    <property type="evidence" value="ECO:0007669"/>
    <property type="project" value="TreeGrafter"/>
</dbReference>
<evidence type="ECO:0000256" key="2">
    <source>
        <dbReference type="ARBA" id="ARBA00022448"/>
    </source>
</evidence>
<keyword evidence="6 8" id="KW-0906">Nuclear pore complex</keyword>
<keyword evidence="5 8" id="KW-0811">Translocation</keyword>
<sequence>MADLFSAGDRSSGSFQEMTEEQRKDEAAYKYTTIFHTTLCEKLYQELSSLALGEFDIPGGQISPIMWTRLHEIYSDVERQTRKLPSGSKYALSSQMYANEAVQIASVLSLYTALAHEYDETSEVSLLSKLIVEDVEFRRIYALLLWSEKAICEQQYENGLAEKVRKLESTRSSRMSSIMALKRPTFGAGAPKDASVDPDAPGTKEDRDFEQSAMNVLFQLVRSGETSKAVNLATDLGMGAVGAQLQLHAMLRMPLEVPLEATKKNFGEHKRARRAKYFIMIQKLIEESKGAEDDSYWVLLSALRGNIAPMLKAGKSAIEKVWAYANSAFLARLLAAEGALSQDLISTLFNVPLTAKSILDELKTETDRTKEVLIMLRVVDDMLNDDIQDLYAFANETVGEYYPNDKNCEVNVLALDIFFHLIAVSYASGFEPNDDGNAIIVLGFDDLRARTGNMSHKSMAAFYSRFLPEEMKLQELVETMKMVDTEREREIFTEALKQSEINFGRCACTLTDVVRKEDESGIASLETQIDHWDWLLVGGEETALAALEECNRLIRKAMITDPTNESVIRKIIRRALKYDLPKTLSNAVSLKLGVLVKSSPISDDELAVIGGFKRNENASQFDSEASLRLRARAEQTLREDSLKKSALDHNSRVGMAQQHFDTVLPIFRGLVNNIGLRPEYFLSPRNNGDPMRAHRKEIQAIRNFFLSSFFTLLAELAGKLDKSLEFQEVITSFDDDFGLEQRMVYDIKKLVAKVNIKV</sequence>
<dbReference type="PANTHER" id="PTHR13003">
    <property type="entry name" value="NUP107-RELATED"/>
    <property type="match status" value="1"/>
</dbReference>
<comment type="function">
    <text evidence="8">Functions as a component of the nuclear pore complex (NPC).</text>
</comment>
<comment type="similarity">
    <text evidence="1 8">Belongs to the nucleoporin Nup84/Nup107 family.</text>
</comment>
<dbReference type="eggNOG" id="KOG1964">
    <property type="taxonomic scope" value="Eukaryota"/>
</dbReference>
<dbReference type="WBParaSite" id="Csp11.Scaffold60.g387.t1">
    <property type="protein sequence ID" value="Csp11.Scaffold60.g387.t1"/>
    <property type="gene ID" value="Csp11.Scaffold60.g387"/>
</dbReference>
<dbReference type="GO" id="GO:0017056">
    <property type="term" value="F:structural constituent of nuclear pore"/>
    <property type="evidence" value="ECO:0007669"/>
    <property type="project" value="UniProtKB-UniRule"/>
</dbReference>
<evidence type="ECO:0000256" key="7">
    <source>
        <dbReference type="ARBA" id="ARBA00023242"/>
    </source>
</evidence>
<feature type="region of interest" description="Disordered" evidence="9">
    <location>
        <begin position="185"/>
        <end position="206"/>
    </location>
</feature>
<evidence type="ECO:0000256" key="5">
    <source>
        <dbReference type="ARBA" id="ARBA00023010"/>
    </source>
</evidence>
<dbReference type="Proteomes" id="UP000095282">
    <property type="component" value="Unplaced"/>
</dbReference>
<keyword evidence="8" id="KW-0472">Membrane</keyword>
<dbReference type="GO" id="GO:0031080">
    <property type="term" value="C:nuclear pore outer ring"/>
    <property type="evidence" value="ECO:0007669"/>
    <property type="project" value="TreeGrafter"/>
</dbReference>
<evidence type="ECO:0000256" key="4">
    <source>
        <dbReference type="ARBA" id="ARBA00022927"/>
    </source>
</evidence>
<evidence type="ECO:0000256" key="1">
    <source>
        <dbReference type="ARBA" id="ARBA00009510"/>
    </source>
</evidence>
<keyword evidence="10" id="KW-1185">Reference proteome</keyword>
<dbReference type="GO" id="GO:0031965">
    <property type="term" value="C:nuclear membrane"/>
    <property type="evidence" value="ECO:0007669"/>
    <property type="project" value="UniProtKB-SubCell"/>
</dbReference>
<reference evidence="11" key="1">
    <citation type="submission" date="2016-11" db="UniProtKB">
        <authorList>
            <consortium name="WormBaseParasite"/>
        </authorList>
    </citation>
    <scope>IDENTIFICATION</scope>
</reference>
<protein>
    <recommendedName>
        <fullName evidence="8">Nuclear pore complex protein</fullName>
    </recommendedName>
</protein>
<accession>A0A1I7TFB7</accession>
<evidence type="ECO:0000256" key="6">
    <source>
        <dbReference type="ARBA" id="ARBA00023132"/>
    </source>
</evidence>
<keyword evidence="3" id="KW-0509">mRNA transport</keyword>
<organism evidence="10 11">
    <name type="scientific">Caenorhabditis tropicalis</name>
    <dbReference type="NCBI Taxonomy" id="1561998"/>
    <lineage>
        <taxon>Eukaryota</taxon>
        <taxon>Metazoa</taxon>
        <taxon>Ecdysozoa</taxon>
        <taxon>Nematoda</taxon>
        <taxon>Chromadorea</taxon>
        <taxon>Rhabditida</taxon>
        <taxon>Rhabditina</taxon>
        <taxon>Rhabditomorpha</taxon>
        <taxon>Rhabditoidea</taxon>
        <taxon>Rhabditidae</taxon>
        <taxon>Peloderinae</taxon>
        <taxon>Caenorhabditis</taxon>
    </lineage>
</organism>
<keyword evidence="7 8" id="KW-0539">Nucleus</keyword>
<evidence type="ECO:0000313" key="11">
    <source>
        <dbReference type="WBParaSite" id="Csp11.Scaffold60.g387.t1"/>
    </source>
</evidence>
<dbReference type="InterPro" id="IPR007252">
    <property type="entry name" value="Nup84/Nup107"/>
</dbReference>
<proteinExistence type="inferred from homology"/>
<dbReference type="PANTHER" id="PTHR13003:SF2">
    <property type="entry name" value="NUCLEAR PORE COMPLEX PROTEIN NUP107"/>
    <property type="match status" value="1"/>
</dbReference>
<dbReference type="AlphaFoldDB" id="A0A1I7TFB7"/>
<keyword evidence="4" id="KW-0653">Protein transport</keyword>
<comment type="subunit">
    <text evidence="8">Part of the nuclear pore complex (NPC).</text>
</comment>
<evidence type="ECO:0000256" key="3">
    <source>
        <dbReference type="ARBA" id="ARBA00022816"/>
    </source>
</evidence>
<dbReference type="STRING" id="1561998.A0A1I7TFB7"/>
<evidence type="ECO:0000256" key="8">
    <source>
        <dbReference type="RuleBase" id="RU365072"/>
    </source>
</evidence>
<evidence type="ECO:0000256" key="9">
    <source>
        <dbReference type="SAM" id="MobiDB-lite"/>
    </source>
</evidence>
<name>A0A1I7TFB7_9PELO</name>
<dbReference type="Pfam" id="PF04121">
    <property type="entry name" value="Nup84_Nup100"/>
    <property type="match status" value="1"/>
</dbReference>
<keyword evidence="2 8" id="KW-0813">Transport</keyword>
<comment type="subcellular location">
    <subcellularLocation>
        <location evidence="8">Nucleus</location>
        <location evidence="8">Nuclear pore complex</location>
    </subcellularLocation>
    <subcellularLocation>
        <location evidence="8">Nucleus membrane</location>
    </subcellularLocation>
</comment>
<dbReference type="GO" id="GO:0006406">
    <property type="term" value="P:mRNA export from nucleus"/>
    <property type="evidence" value="ECO:0007669"/>
    <property type="project" value="TreeGrafter"/>
</dbReference>